<keyword evidence="3 5" id="KW-1005">Bacterial flagellum biogenesis</keyword>
<keyword evidence="9" id="KW-1185">Reference proteome</keyword>
<dbReference type="EMBL" id="JAHCDA010000001">
    <property type="protein sequence ID" value="MBS7810582.1"/>
    <property type="molecule type" value="Genomic_DNA"/>
</dbReference>
<evidence type="ECO:0000256" key="1">
    <source>
        <dbReference type="ARBA" id="ARBA00010577"/>
    </source>
</evidence>
<evidence type="ECO:0000259" key="7">
    <source>
        <dbReference type="Pfam" id="PF13861"/>
    </source>
</evidence>
<keyword evidence="8" id="KW-0282">Flagellum</keyword>
<keyword evidence="8" id="KW-0966">Cell projection</keyword>
<gene>
    <name evidence="8" type="ORF">KHU32_06510</name>
</gene>
<dbReference type="Pfam" id="PF13860">
    <property type="entry name" value="FlgD_ig"/>
    <property type="match status" value="1"/>
</dbReference>
<accession>A0ABS5QA49</accession>
<dbReference type="RefSeq" id="WP_213669194.1">
    <property type="nucleotide sequence ID" value="NZ_JAHCDA010000001.1"/>
</dbReference>
<dbReference type="Pfam" id="PF03963">
    <property type="entry name" value="FlgD"/>
    <property type="match status" value="1"/>
</dbReference>
<comment type="caution">
    <text evidence="8">The sequence shown here is derived from an EMBL/GenBank/DDBJ whole genome shotgun (WGS) entry which is preliminary data.</text>
</comment>
<evidence type="ECO:0000256" key="4">
    <source>
        <dbReference type="ARBA" id="ARBA00024746"/>
    </source>
</evidence>
<sequence length="223" mass="22967">MSGAINGTTGAGGGAAARGATSGTGLGADFNTFLTLLTTQLRHQDPTNAMDPNEMTRQLVQFAGVEQQITTNNRLQTLISVQQGSQLVAAAPLMGRMVEVESDHLSLQGGQAVLRLPPAGEARRVGIGVLDAQGNLIRTAQVDLGAVPTEWSWDGADASGARRPDGAYTYVLAGATLEGSRVAVTGTVLGRATGVERRDGEVRLNLGALTVSFDKLRGLAGGS</sequence>
<name>A0ABS5QA49_9PROT</name>
<protein>
    <recommendedName>
        <fullName evidence="2 5">Basal-body rod modification protein FlgD</fullName>
    </recommendedName>
</protein>
<keyword evidence="8" id="KW-0969">Cilium</keyword>
<evidence type="ECO:0000259" key="6">
    <source>
        <dbReference type="Pfam" id="PF13860"/>
    </source>
</evidence>
<evidence type="ECO:0000313" key="8">
    <source>
        <dbReference type="EMBL" id="MBS7810582.1"/>
    </source>
</evidence>
<comment type="function">
    <text evidence="4 5">Required for flagellar hook formation. May act as a scaffolding protein.</text>
</comment>
<evidence type="ECO:0000256" key="2">
    <source>
        <dbReference type="ARBA" id="ARBA00016013"/>
    </source>
</evidence>
<dbReference type="Gene3D" id="2.60.40.4070">
    <property type="match status" value="1"/>
</dbReference>
<comment type="similarity">
    <text evidence="1 5">Belongs to the FlgD family.</text>
</comment>
<dbReference type="Pfam" id="PF13861">
    <property type="entry name" value="FLgD_tudor"/>
    <property type="match status" value="1"/>
</dbReference>
<dbReference type="InterPro" id="IPR005648">
    <property type="entry name" value="FlgD"/>
</dbReference>
<dbReference type="Proteomes" id="UP000766336">
    <property type="component" value="Unassembled WGS sequence"/>
</dbReference>
<feature type="domain" description="FlgD Tudor-like" evidence="7">
    <location>
        <begin position="85"/>
        <end position="216"/>
    </location>
</feature>
<evidence type="ECO:0000256" key="3">
    <source>
        <dbReference type="ARBA" id="ARBA00022795"/>
    </source>
</evidence>
<evidence type="ECO:0000256" key="5">
    <source>
        <dbReference type="RuleBase" id="RU362076"/>
    </source>
</evidence>
<dbReference type="InterPro" id="IPR025963">
    <property type="entry name" value="FLgD_Tudor"/>
</dbReference>
<dbReference type="InterPro" id="IPR025965">
    <property type="entry name" value="FlgD/Vpr_Ig-like"/>
</dbReference>
<organism evidence="8 9">
    <name type="scientific">Roseococcus pinisoli</name>
    <dbReference type="NCBI Taxonomy" id="2835040"/>
    <lineage>
        <taxon>Bacteria</taxon>
        <taxon>Pseudomonadati</taxon>
        <taxon>Pseudomonadota</taxon>
        <taxon>Alphaproteobacteria</taxon>
        <taxon>Acetobacterales</taxon>
        <taxon>Roseomonadaceae</taxon>
        <taxon>Roseococcus</taxon>
    </lineage>
</organism>
<proteinExistence type="inferred from homology"/>
<feature type="domain" description="FlgD/Vpr Ig-like" evidence="6">
    <location>
        <begin position="104"/>
        <end position="175"/>
    </location>
</feature>
<evidence type="ECO:0000313" key="9">
    <source>
        <dbReference type="Proteomes" id="UP000766336"/>
    </source>
</evidence>
<dbReference type="Gene3D" id="2.30.30.910">
    <property type="match status" value="1"/>
</dbReference>
<reference evidence="8 9" key="1">
    <citation type="submission" date="2021-05" db="EMBL/GenBank/DDBJ databases">
        <title>Roseococcus sp. XZZS9, whole genome shotgun sequencing project.</title>
        <authorList>
            <person name="Zhao G."/>
            <person name="Shen L."/>
        </authorList>
    </citation>
    <scope>NUCLEOTIDE SEQUENCE [LARGE SCALE GENOMIC DNA]</scope>
    <source>
        <strain evidence="8 9">XZZS9</strain>
    </source>
</reference>